<feature type="region of interest" description="Disordered" evidence="1">
    <location>
        <begin position="257"/>
        <end position="305"/>
    </location>
</feature>
<evidence type="ECO:0000313" key="3">
    <source>
        <dbReference type="Proteomes" id="UP000078540"/>
    </source>
</evidence>
<keyword evidence="3" id="KW-1185">Reference proteome</keyword>
<dbReference type="STRING" id="520822.A0A195BLD3"/>
<proteinExistence type="predicted"/>
<gene>
    <name evidence="2" type="ORF">ALC53_04764</name>
</gene>
<protein>
    <submittedName>
        <fullName evidence="2">Uncharacterized protein</fullName>
    </submittedName>
</protein>
<accession>A0A195BLD3</accession>
<reference evidence="2 3" key="1">
    <citation type="submission" date="2015-09" db="EMBL/GenBank/DDBJ databases">
        <title>Atta colombica WGS genome.</title>
        <authorList>
            <person name="Nygaard S."/>
            <person name="Hu H."/>
            <person name="Boomsma J."/>
            <person name="Zhang G."/>
        </authorList>
    </citation>
    <scope>NUCLEOTIDE SEQUENCE [LARGE SCALE GENOMIC DNA]</scope>
    <source>
        <strain evidence="2">Treedump-2</strain>
        <tissue evidence="2">Whole body</tissue>
    </source>
</reference>
<feature type="region of interest" description="Disordered" evidence="1">
    <location>
        <begin position="218"/>
        <end position="243"/>
    </location>
</feature>
<sequence length="476" mass="53447">MAASRVDSEVGEYQLTSATAAVLSRSSSEARVVKSWTDYNHRVKYVKEPLSRSKFYDHLAKQSNNGITENYYIQDNKEQSDQEEKSISENKIYVANRLDVNEDTNRDKMNNDISNTINDHKLVTCKKNNDSREKNNDKLEVKCTNSLNNEIKRTRQIFNKCNQTIFDNEYNTKQMCTVREIKIVTASTNNCMNNSSESIYYSQDVDKTIGLNKYKHTRDIGSRKNDGDEDGMEISSPRSRVYPHGDNVIVSAAMSSTSAFQEHPRGEASHKVVHSSAKDSSTSGKPQRSASVRNAIDDRGESKNRDTDIDLCAEDKKSSNARKCENCGKSHFSYGRYSCLWKYSEYLNREKANQDAAKIAVNQSDSTKLMSPIATVALRRSRSLPRLSIHDSGVACSDHAPAAPKQTHAAPRQLIADLRQLLTLKQHYYPEGGWGWVILLVGLLVQILSHGAHGAVGVFLQQVEVRFGSHVHLQAG</sequence>
<dbReference type="EMBL" id="KQ976453">
    <property type="protein sequence ID" value="KYM85520.1"/>
    <property type="molecule type" value="Genomic_DNA"/>
</dbReference>
<feature type="compositionally biased region" description="Polar residues" evidence="1">
    <location>
        <begin position="278"/>
        <end position="292"/>
    </location>
</feature>
<evidence type="ECO:0000256" key="1">
    <source>
        <dbReference type="SAM" id="MobiDB-lite"/>
    </source>
</evidence>
<dbReference type="AlphaFoldDB" id="A0A195BLD3"/>
<dbReference type="Proteomes" id="UP000078540">
    <property type="component" value="Unassembled WGS sequence"/>
</dbReference>
<name>A0A195BLD3_9HYME</name>
<feature type="compositionally biased region" description="Basic and acidic residues" evidence="1">
    <location>
        <begin position="295"/>
        <end position="305"/>
    </location>
</feature>
<organism evidence="2 3">
    <name type="scientific">Atta colombica</name>
    <dbReference type="NCBI Taxonomy" id="520822"/>
    <lineage>
        <taxon>Eukaryota</taxon>
        <taxon>Metazoa</taxon>
        <taxon>Ecdysozoa</taxon>
        <taxon>Arthropoda</taxon>
        <taxon>Hexapoda</taxon>
        <taxon>Insecta</taxon>
        <taxon>Pterygota</taxon>
        <taxon>Neoptera</taxon>
        <taxon>Endopterygota</taxon>
        <taxon>Hymenoptera</taxon>
        <taxon>Apocrita</taxon>
        <taxon>Aculeata</taxon>
        <taxon>Formicoidea</taxon>
        <taxon>Formicidae</taxon>
        <taxon>Myrmicinae</taxon>
        <taxon>Atta</taxon>
    </lineage>
</organism>
<evidence type="ECO:0000313" key="2">
    <source>
        <dbReference type="EMBL" id="KYM85520.1"/>
    </source>
</evidence>